<dbReference type="EMBL" id="JAFCNB010000003">
    <property type="protein sequence ID" value="MBP2703503.1"/>
    <property type="molecule type" value="Genomic_DNA"/>
</dbReference>
<proteinExistence type="predicted"/>
<sequence length="398" mass="43796">MSEQAPVREYARTHSATTKHVINPDKRERTLCGHVVRLEFAGCLPHSRDYTYGLDTCGKCERSAQRRGLVEGPEIYREYAPRIIRYVERFRGTACIKNVDYPSTVCGYGVGDEAGRDRDDVAHLRPCRECRTRASDDGYMTPEEYAAAEQAAEPLDLAALTPGTVVVPKTGTRYALIEFLPRHPDGDHLAYWWAEPVDGGRRMRLGGADFAFYGWTIEQPPAEQGQDDAAPAVITWAMTRCNGGVRHVVDPRAQLDEGEAGQRTLCGAGAWYTTPSTKLDPWSPWEQAVGCSRCTDAAKARGMITQVEADARAQQAETVTVHVMKADGGPWFAVEVESLREAAQPIGWGVETTSPTSFLRLQGPAPDAPAEAAAARGREIVHELIAQAHITHPVRVRE</sequence>
<protein>
    <submittedName>
        <fullName evidence="1">Uncharacterized protein</fullName>
    </submittedName>
</protein>
<name>A0A940WIP2_9ACTN</name>
<accession>A0A940WIP2</accession>
<keyword evidence="2" id="KW-1185">Reference proteome</keyword>
<evidence type="ECO:0000313" key="1">
    <source>
        <dbReference type="EMBL" id="MBP2703503.1"/>
    </source>
</evidence>
<evidence type="ECO:0000313" key="2">
    <source>
        <dbReference type="Proteomes" id="UP000674234"/>
    </source>
</evidence>
<comment type="caution">
    <text evidence="1">The sequence shown here is derived from an EMBL/GenBank/DDBJ whole genome shotgun (WGS) entry which is preliminary data.</text>
</comment>
<gene>
    <name evidence="1" type="ORF">JOL79_06785</name>
</gene>
<dbReference type="Proteomes" id="UP000674234">
    <property type="component" value="Unassembled WGS sequence"/>
</dbReference>
<reference evidence="1" key="1">
    <citation type="submission" date="2021-02" db="EMBL/GenBank/DDBJ databases">
        <title>Draft genome sequence of Microbispora sp. RL4-1S isolated from rice leaves in Thailand.</title>
        <authorList>
            <person name="Muangham S."/>
            <person name="Duangmal K."/>
        </authorList>
    </citation>
    <scope>NUCLEOTIDE SEQUENCE</scope>
    <source>
        <strain evidence="1">RL4-1S</strain>
    </source>
</reference>
<dbReference type="AlphaFoldDB" id="A0A940WIP2"/>
<dbReference type="RefSeq" id="WP_210154815.1">
    <property type="nucleotide sequence ID" value="NZ_JAFCNB010000003.1"/>
</dbReference>
<organism evidence="1 2">
    <name type="scientific">Microbispora oryzae</name>
    <dbReference type="NCBI Taxonomy" id="2806554"/>
    <lineage>
        <taxon>Bacteria</taxon>
        <taxon>Bacillati</taxon>
        <taxon>Actinomycetota</taxon>
        <taxon>Actinomycetes</taxon>
        <taxon>Streptosporangiales</taxon>
        <taxon>Streptosporangiaceae</taxon>
        <taxon>Microbispora</taxon>
    </lineage>
</organism>